<dbReference type="STRING" id="29524.SAMN02745171_00725"/>
<evidence type="ECO:0000256" key="6">
    <source>
        <dbReference type="PIRSR" id="PIRSR600200-1"/>
    </source>
</evidence>
<dbReference type="SUPFAM" id="SSF54001">
    <property type="entry name" value="Cysteine proteinases"/>
    <property type="match status" value="1"/>
</dbReference>
<organism evidence="10 11">
    <name type="scientific">Porphyromonas circumdentaria</name>
    <dbReference type="NCBI Taxonomy" id="29524"/>
    <lineage>
        <taxon>Bacteria</taxon>
        <taxon>Pseudomonadati</taxon>
        <taxon>Bacteroidota</taxon>
        <taxon>Bacteroidia</taxon>
        <taxon>Bacteroidales</taxon>
        <taxon>Porphyromonadaceae</taxon>
        <taxon>Porphyromonas</taxon>
    </lineage>
</organism>
<feature type="domain" description="Spi protease inhibitor" evidence="8">
    <location>
        <begin position="21"/>
        <end position="127"/>
    </location>
</feature>
<dbReference type="GO" id="GO:0006508">
    <property type="term" value="P:proteolysis"/>
    <property type="evidence" value="ECO:0007669"/>
    <property type="project" value="UniProtKB-KW"/>
</dbReference>
<dbReference type="EMBL" id="FUXE01000006">
    <property type="protein sequence ID" value="SJZ65066.1"/>
    <property type="molecule type" value="Genomic_DNA"/>
</dbReference>
<comment type="similarity">
    <text evidence="1">Belongs to the peptidase C10 family.</text>
</comment>
<name>A0A1T4MDY2_9PORP</name>
<dbReference type="InterPro" id="IPR025896">
    <property type="entry name" value="Spi_Prtas-inh"/>
</dbReference>
<keyword evidence="4" id="KW-0378">Hydrolase</keyword>
<accession>A0A1T4MDY2</accession>
<evidence type="ECO:0000259" key="8">
    <source>
        <dbReference type="Pfam" id="PF13734"/>
    </source>
</evidence>
<dbReference type="InterPro" id="IPR000200">
    <property type="entry name" value="Peptidase_C10"/>
</dbReference>
<keyword evidence="5" id="KW-0788">Thiol protease</keyword>
<evidence type="ECO:0000256" key="7">
    <source>
        <dbReference type="SAM" id="SignalP"/>
    </source>
</evidence>
<keyword evidence="2" id="KW-0645">Protease</keyword>
<feature type="active site" description="Proton acceptor" evidence="6">
    <location>
        <position position="324"/>
    </location>
</feature>
<dbReference type="NCBIfam" id="TIGR04183">
    <property type="entry name" value="Por_Secre_tail"/>
    <property type="match status" value="1"/>
</dbReference>
<dbReference type="Pfam" id="PF18962">
    <property type="entry name" value="Por_Secre_tail"/>
    <property type="match status" value="1"/>
</dbReference>
<sequence length="891" mass="99810">MKRFSLSILLLLVGWIVTSYAAPVTPQEAEVIAKIYFSQSSLRSDLPIKLTHTRYIKGNNVLRNGSAQSNNLVGYYIFNRGDKDGFVIVAGDDRIYPVLGYSDKGHFNLEKAPIQVRSWMEAYEQSILQILSQPSISSVETPKLRAEREVLPLLDTKKILWDQEYPYNLLCPYDGNIQCPTGCVATAMAQILRFHEWPDAAVGEHTYIDGEETRYVKYGEKYNWQDMPGTFSKEDPNAEKQAQELSRFLRDVGYGVDMSYTASGSGAFETGVIRALRENFKYKKSVTTLFRYNYTATQWEELIRKELDAQRPVLLSGYGTGGGHAFVCDGYNKEGFFHINWGWGGIANGYFLITALNPAQLGTGAGLGGYNYGQSIIVNIIPDRNNNPGTAPALEQPTTTIRGVISQDQTAIRLDGYLYQRFIEKAPGEAQFAYYKDNVLKTTADPLKLTLTRGNPMNLKGDFKIIDEKGNKLEDGDYKSWFEWKHQGKDKFEKCLTFHDEPAELYFTVKDGKFTSVSYDTGSGKIEIIKKTTTSTLYAYARSTVSFKVKNNGTREYYGPAFLYCLNDKYQGDSAFVPHDSDPIADSKIVALKPNEETTLTFNNFFINEPEGTKMNLYIRFADINPNVATEDLIYLSDRSIVSWANSVALLEKVQKPSVYTDPVLHITPLENDLRLNLANDNVKGPNFLIENKGSDFQAVLPNGIVVGIVGVAYALDGGSERLVAVSSEYHSDPIVSNAKVEFRPVFSTGSFNPRFKEATGKQGIVKLRTLYVTKDGVPVGYADKYEPLFGNPLTKVSYYTDHTTSIETPDAYGVGIQVYPNPISDIAEVKAPSEIYTIEIWSMEGMKLQEYHFGGKEKRAAINVYNLPSGSYVLRVSTVNGQTFMQQIMK</sequence>
<evidence type="ECO:0000313" key="11">
    <source>
        <dbReference type="Proteomes" id="UP000190121"/>
    </source>
</evidence>
<dbReference type="GO" id="GO:0008234">
    <property type="term" value="F:cysteine-type peptidase activity"/>
    <property type="evidence" value="ECO:0007669"/>
    <property type="project" value="UniProtKB-KW"/>
</dbReference>
<dbReference type="Pfam" id="PF13734">
    <property type="entry name" value="Inhibitor_I69"/>
    <property type="match status" value="1"/>
</dbReference>
<evidence type="ECO:0000259" key="9">
    <source>
        <dbReference type="Pfam" id="PF18962"/>
    </source>
</evidence>
<dbReference type="RefSeq" id="WP_078736672.1">
    <property type="nucleotide sequence ID" value="NZ_FUXE01000006.1"/>
</dbReference>
<evidence type="ECO:0000256" key="5">
    <source>
        <dbReference type="ARBA" id="ARBA00022807"/>
    </source>
</evidence>
<evidence type="ECO:0000256" key="2">
    <source>
        <dbReference type="ARBA" id="ARBA00022670"/>
    </source>
</evidence>
<dbReference type="Gene3D" id="3.90.70.50">
    <property type="entry name" value="Peptidase C10, streptopain"/>
    <property type="match status" value="2"/>
</dbReference>
<proteinExistence type="inferred from homology"/>
<dbReference type="Proteomes" id="UP000190121">
    <property type="component" value="Unassembled WGS sequence"/>
</dbReference>
<reference evidence="11" key="1">
    <citation type="submission" date="2017-02" db="EMBL/GenBank/DDBJ databases">
        <authorList>
            <person name="Varghese N."/>
            <person name="Submissions S."/>
        </authorList>
    </citation>
    <scope>NUCLEOTIDE SEQUENCE [LARGE SCALE GENOMIC DNA]</scope>
    <source>
        <strain evidence="11">ATCC 51356</strain>
    </source>
</reference>
<keyword evidence="3 7" id="KW-0732">Signal</keyword>
<feature type="signal peptide" evidence="7">
    <location>
        <begin position="1"/>
        <end position="21"/>
    </location>
</feature>
<dbReference type="InterPro" id="IPR038765">
    <property type="entry name" value="Papain-like_cys_pep_sf"/>
</dbReference>
<dbReference type="InterPro" id="IPR026444">
    <property type="entry name" value="Secre_tail"/>
</dbReference>
<feature type="chain" id="PRO_5012978821" evidence="7">
    <location>
        <begin position="22"/>
        <end position="891"/>
    </location>
</feature>
<gene>
    <name evidence="10" type="ORF">SAMN02745171_00725</name>
</gene>
<feature type="active site" description="Nucleophile" evidence="6">
    <location>
        <position position="183"/>
    </location>
</feature>
<evidence type="ECO:0000256" key="3">
    <source>
        <dbReference type="ARBA" id="ARBA00022729"/>
    </source>
</evidence>
<dbReference type="Pfam" id="PF01640">
    <property type="entry name" value="Peptidase_C10"/>
    <property type="match status" value="1"/>
</dbReference>
<protein>
    <submittedName>
        <fullName evidence="10">Por secretion system C-terminal sorting domain-containing protein</fullName>
    </submittedName>
</protein>
<evidence type="ECO:0000313" key="10">
    <source>
        <dbReference type="EMBL" id="SJZ65066.1"/>
    </source>
</evidence>
<evidence type="ECO:0000256" key="1">
    <source>
        <dbReference type="ARBA" id="ARBA00009693"/>
    </source>
</evidence>
<feature type="domain" description="Secretion system C-terminal sorting" evidence="9">
    <location>
        <begin position="819"/>
        <end position="887"/>
    </location>
</feature>
<evidence type="ECO:0000256" key="4">
    <source>
        <dbReference type="ARBA" id="ARBA00022801"/>
    </source>
</evidence>
<dbReference type="PRINTS" id="PR00797">
    <property type="entry name" value="STREPTOPAIN"/>
</dbReference>
<dbReference type="OrthoDB" id="2235251at2"/>
<dbReference type="InterPro" id="IPR044934">
    <property type="entry name" value="Streptopain_sf"/>
</dbReference>
<keyword evidence="11" id="KW-1185">Reference proteome</keyword>
<dbReference type="AlphaFoldDB" id="A0A1T4MDY2"/>